<evidence type="ECO:0000256" key="4">
    <source>
        <dbReference type="ARBA" id="ARBA00022516"/>
    </source>
</evidence>
<reference evidence="12" key="2">
    <citation type="submission" date="2019-01" db="EMBL/GenBank/DDBJ databases">
        <title>Genome sequence of Desulfonema ishimotonii strain Tokyo 01.</title>
        <authorList>
            <person name="Fukui M."/>
        </authorList>
    </citation>
    <scope>NUCLEOTIDE SEQUENCE [LARGE SCALE GENOMIC DNA]</scope>
    <source>
        <strain evidence="12">Tokyo 01</strain>
    </source>
</reference>
<evidence type="ECO:0000256" key="7">
    <source>
        <dbReference type="ARBA" id="ARBA00022679"/>
    </source>
</evidence>
<dbReference type="PANTHER" id="PTHR30372:SF4">
    <property type="entry name" value="LIPID-A-DISACCHARIDE SYNTHASE, MITOCHONDRIAL-RELATED"/>
    <property type="match status" value="1"/>
</dbReference>
<dbReference type="GO" id="GO:0009245">
    <property type="term" value="P:lipid A biosynthetic process"/>
    <property type="evidence" value="ECO:0007669"/>
    <property type="project" value="UniProtKB-UniRule"/>
</dbReference>
<evidence type="ECO:0000313" key="11">
    <source>
        <dbReference type="EMBL" id="GBC60063.1"/>
    </source>
</evidence>
<name>A0A401FSY8_9BACT</name>
<evidence type="ECO:0000256" key="10">
    <source>
        <dbReference type="NCBIfam" id="TIGR00215"/>
    </source>
</evidence>
<organism evidence="11 12">
    <name type="scientific">Desulfonema ishimotonii</name>
    <dbReference type="NCBI Taxonomy" id="45657"/>
    <lineage>
        <taxon>Bacteria</taxon>
        <taxon>Pseudomonadati</taxon>
        <taxon>Thermodesulfobacteriota</taxon>
        <taxon>Desulfobacteria</taxon>
        <taxon>Desulfobacterales</taxon>
        <taxon>Desulfococcaceae</taxon>
        <taxon>Desulfonema</taxon>
    </lineage>
</organism>
<dbReference type="EC" id="2.4.1.182" evidence="2 10"/>
<dbReference type="Proteomes" id="UP000288096">
    <property type="component" value="Unassembled WGS sequence"/>
</dbReference>
<dbReference type="GO" id="GO:0008915">
    <property type="term" value="F:lipid-A-disaccharide synthase activity"/>
    <property type="evidence" value="ECO:0007669"/>
    <property type="project" value="UniProtKB-UniRule"/>
</dbReference>
<dbReference type="SUPFAM" id="SSF53756">
    <property type="entry name" value="UDP-Glycosyltransferase/glycogen phosphorylase"/>
    <property type="match status" value="1"/>
</dbReference>
<keyword evidence="7" id="KW-0808">Transferase</keyword>
<keyword evidence="6" id="KW-0328">Glycosyltransferase</keyword>
<evidence type="ECO:0000313" key="12">
    <source>
        <dbReference type="Proteomes" id="UP000288096"/>
    </source>
</evidence>
<gene>
    <name evidence="11" type="ORF">DENIS_1005</name>
</gene>
<evidence type="ECO:0000256" key="8">
    <source>
        <dbReference type="ARBA" id="ARBA00023098"/>
    </source>
</evidence>
<dbReference type="EMBL" id="BEXT01000001">
    <property type="protein sequence ID" value="GBC60063.1"/>
    <property type="molecule type" value="Genomic_DNA"/>
</dbReference>
<comment type="caution">
    <text evidence="11">The sequence shown here is derived from an EMBL/GenBank/DDBJ whole genome shotgun (WGS) entry which is preliminary data.</text>
</comment>
<keyword evidence="12" id="KW-1185">Reference proteome</keyword>
<evidence type="ECO:0000256" key="5">
    <source>
        <dbReference type="ARBA" id="ARBA00022556"/>
    </source>
</evidence>
<keyword evidence="4" id="KW-0444">Lipid biosynthesis</keyword>
<accession>A0A401FSY8</accession>
<evidence type="ECO:0000256" key="1">
    <source>
        <dbReference type="ARBA" id="ARBA00002056"/>
    </source>
</evidence>
<dbReference type="InterPro" id="IPR003835">
    <property type="entry name" value="Glyco_trans_19"/>
</dbReference>
<dbReference type="Pfam" id="PF02684">
    <property type="entry name" value="LpxB"/>
    <property type="match status" value="1"/>
</dbReference>
<comment type="function">
    <text evidence="1">Condensation of UDP-2,3-diacylglucosamine and 2,3-diacylglucosamine-1-phosphate to form lipid A disaccharide, a precursor of lipid A, a phosphorylated glycolipid that anchors the lipopolysaccharide to the outer membrane of the cell.</text>
</comment>
<dbReference type="NCBIfam" id="TIGR00215">
    <property type="entry name" value="lpxB"/>
    <property type="match status" value="1"/>
</dbReference>
<sequence>MIVAGEASGDLHGANLVRAMGRRTRSVEFCGIGGRALRAAGVDIFVDMADLSVVGITEVLSKIGTILKGLSAAKERLARLRPDLLILIDFPDFNLRLAAFARKLGIRVLYYVSPQIWAWRSGRVRTIKKRVDHMAVILPFEQNFYHRHKIPVSFVGHPILDEMQPEPSPDFEDRFDAGPVVGLLPGSREGEVRKLLPVMLAAAEDLHLRHPDIRFLISHAPSVARAQMDEILARHRGCARYEVVPGGAEKVFEQCSFVIAASGTVTLETAIAGIPMVIIYKVSPLSYRLGKALIRVSHISLVNLIPGRGIVPELIQDDASPENIAATVSEMLKDRSGLKDLRRELLGVRKLLGGPGASDRVAGIAMNLLRA</sequence>
<evidence type="ECO:0000256" key="6">
    <source>
        <dbReference type="ARBA" id="ARBA00022676"/>
    </source>
</evidence>
<comment type="catalytic activity">
    <reaction evidence="9">
        <text>a lipid X + a UDP-2-N,3-O-bis[(3R)-3-hydroxyacyl]-alpha-D-glucosamine = a lipid A disaccharide + UDP + H(+)</text>
        <dbReference type="Rhea" id="RHEA:67828"/>
        <dbReference type="ChEBI" id="CHEBI:15378"/>
        <dbReference type="ChEBI" id="CHEBI:58223"/>
        <dbReference type="ChEBI" id="CHEBI:137748"/>
        <dbReference type="ChEBI" id="CHEBI:176338"/>
        <dbReference type="ChEBI" id="CHEBI:176343"/>
        <dbReference type="EC" id="2.4.1.182"/>
    </reaction>
</comment>
<dbReference type="Gene3D" id="3.40.50.2000">
    <property type="entry name" value="Glycogen Phosphorylase B"/>
    <property type="match status" value="1"/>
</dbReference>
<evidence type="ECO:0000256" key="3">
    <source>
        <dbReference type="ARBA" id="ARBA00020902"/>
    </source>
</evidence>
<dbReference type="PANTHER" id="PTHR30372">
    <property type="entry name" value="LIPID-A-DISACCHARIDE SYNTHASE"/>
    <property type="match status" value="1"/>
</dbReference>
<dbReference type="GO" id="GO:0016020">
    <property type="term" value="C:membrane"/>
    <property type="evidence" value="ECO:0007669"/>
    <property type="project" value="GOC"/>
</dbReference>
<evidence type="ECO:0000256" key="9">
    <source>
        <dbReference type="ARBA" id="ARBA00048975"/>
    </source>
</evidence>
<proteinExistence type="predicted"/>
<keyword evidence="5" id="KW-0441">Lipid A biosynthesis</keyword>
<protein>
    <recommendedName>
        <fullName evidence="3 10">Lipid-A-disaccharide synthase</fullName>
        <ecNumber evidence="2 10">2.4.1.182</ecNumber>
    </recommendedName>
</protein>
<dbReference type="AlphaFoldDB" id="A0A401FSY8"/>
<evidence type="ECO:0000256" key="2">
    <source>
        <dbReference type="ARBA" id="ARBA00012687"/>
    </source>
</evidence>
<dbReference type="GO" id="GO:0005543">
    <property type="term" value="F:phospholipid binding"/>
    <property type="evidence" value="ECO:0007669"/>
    <property type="project" value="TreeGrafter"/>
</dbReference>
<keyword evidence="8" id="KW-0443">Lipid metabolism</keyword>
<reference evidence="12" key="1">
    <citation type="submission" date="2017-11" db="EMBL/GenBank/DDBJ databases">
        <authorList>
            <person name="Watanabe M."/>
            <person name="Kojima H."/>
        </authorList>
    </citation>
    <scope>NUCLEOTIDE SEQUENCE [LARGE SCALE GENOMIC DNA]</scope>
    <source>
        <strain evidence="12">Tokyo 01</strain>
    </source>
</reference>